<name>A0ABP8K7Z8_9BACT</name>
<dbReference type="Proteomes" id="UP001500936">
    <property type="component" value="Unassembled WGS sequence"/>
</dbReference>
<sequence length="83" mass="9009">MQRVSVDKFLLVGEFAFVDLVEHPAHDGDLNRAGGGEYGISVNGNDPVAFQMADIDPYIPVKAPEQVLDLTGQLGVLFRVNQP</sequence>
<keyword evidence="2" id="KW-1185">Reference proteome</keyword>
<reference evidence="2" key="1">
    <citation type="journal article" date="2019" name="Int. J. Syst. Evol. Microbiol.">
        <title>The Global Catalogue of Microorganisms (GCM) 10K type strain sequencing project: providing services to taxonomists for standard genome sequencing and annotation.</title>
        <authorList>
            <consortium name="The Broad Institute Genomics Platform"/>
            <consortium name="The Broad Institute Genome Sequencing Center for Infectious Disease"/>
            <person name="Wu L."/>
            <person name="Ma J."/>
        </authorList>
    </citation>
    <scope>NUCLEOTIDE SEQUENCE [LARGE SCALE GENOMIC DNA]</scope>
    <source>
        <strain evidence="2">JCM 17925</strain>
    </source>
</reference>
<gene>
    <name evidence="1" type="ORF">GCM10023187_15710</name>
</gene>
<proteinExistence type="predicted"/>
<evidence type="ECO:0000313" key="2">
    <source>
        <dbReference type="Proteomes" id="UP001500936"/>
    </source>
</evidence>
<dbReference type="EMBL" id="BAABHB010000002">
    <property type="protein sequence ID" value="GAA4401490.1"/>
    <property type="molecule type" value="Genomic_DNA"/>
</dbReference>
<comment type="caution">
    <text evidence="1">The sequence shown here is derived from an EMBL/GenBank/DDBJ whole genome shotgun (WGS) entry which is preliminary data.</text>
</comment>
<evidence type="ECO:0000313" key="1">
    <source>
        <dbReference type="EMBL" id="GAA4401490.1"/>
    </source>
</evidence>
<accession>A0ABP8K7Z8</accession>
<protein>
    <submittedName>
        <fullName evidence="1">Uncharacterized protein</fullName>
    </submittedName>
</protein>
<organism evidence="1 2">
    <name type="scientific">Nibrella viscosa</name>
    <dbReference type="NCBI Taxonomy" id="1084524"/>
    <lineage>
        <taxon>Bacteria</taxon>
        <taxon>Pseudomonadati</taxon>
        <taxon>Bacteroidota</taxon>
        <taxon>Cytophagia</taxon>
        <taxon>Cytophagales</taxon>
        <taxon>Spirosomataceae</taxon>
        <taxon>Nibrella</taxon>
    </lineage>
</organism>